<reference evidence="2 3" key="1">
    <citation type="journal article" date="2014" name="Mol. Biol. Evol.">
        <title>Massive expansion of Ubiquitination-related gene families within the Chlamydiae.</title>
        <authorList>
            <person name="Domman D."/>
            <person name="Collingro A."/>
            <person name="Lagkouvardos I."/>
            <person name="Gehre L."/>
            <person name="Weinmaier T."/>
            <person name="Rattei T."/>
            <person name="Subtil A."/>
            <person name="Horn M."/>
        </authorList>
    </citation>
    <scope>NUCLEOTIDE SEQUENCE [LARGE SCALE GENOMIC DNA]</scope>
    <source>
        <strain evidence="2 3">OEW1</strain>
    </source>
</reference>
<evidence type="ECO:0000256" key="1">
    <source>
        <dbReference type="SAM" id="MobiDB-lite"/>
    </source>
</evidence>
<dbReference type="Proteomes" id="UP000031307">
    <property type="component" value="Unassembled WGS sequence"/>
</dbReference>
<dbReference type="PATRIC" id="fig|83552.4.peg.30"/>
<dbReference type="RefSeq" id="WP_006341194.1">
    <property type="nucleotide sequence ID" value="NZ_BAWW01000066.1"/>
</dbReference>
<dbReference type="EMBL" id="JSAM01000005">
    <property type="protein sequence ID" value="KIA78759.1"/>
    <property type="molecule type" value="Genomic_DNA"/>
</dbReference>
<organism evidence="2 3">
    <name type="scientific">Parachlamydia acanthamoebae</name>
    <dbReference type="NCBI Taxonomy" id="83552"/>
    <lineage>
        <taxon>Bacteria</taxon>
        <taxon>Pseudomonadati</taxon>
        <taxon>Chlamydiota</taxon>
        <taxon>Chlamydiia</taxon>
        <taxon>Parachlamydiales</taxon>
        <taxon>Parachlamydiaceae</taxon>
        <taxon>Parachlamydia</taxon>
    </lineage>
</organism>
<name>A0A0C1ERM8_9BACT</name>
<feature type="compositionally biased region" description="Basic and acidic residues" evidence="1">
    <location>
        <begin position="310"/>
        <end position="319"/>
    </location>
</feature>
<comment type="caution">
    <text evidence="2">The sequence shown here is derived from an EMBL/GenBank/DDBJ whole genome shotgun (WGS) entry which is preliminary data.</text>
</comment>
<feature type="compositionally biased region" description="Basic and acidic residues" evidence="1">
    <location>
        <begin position="11"/>
        <end position="53"/>
    </location>
</feature>
<proteinExistence type="predicted"/>
<evidence type="ECO:0000313" key="3">
    <source>
        <dbReference type="Proteomes" id="UP000031307"/>
    </source>
</evidence>
<evidence type="ECO:0000313" key="2">
    <source>
        <dbReference type="EMBL" id="KIA78759.1"/>
    </source>
</evidence>
<dbReference type="AlphaFoldDB" id="A0A0C1ERM8"/>
<feature type="region of interest" description="Disordered" evidence="1">
    <location>
        <begin position="1"/>
        <end position="120"/>
    </location>
</feature>
<protein>
    <submittedName>
        <fullName evidence="2">Uncharacterized protein</fullName>
    </submittedName>
</protein>
<sequence length="334" mass="37507">MGPNLSVTSDDADRYRSEGPDRKLLKDTFKVVHKDDAKEDSQKKRKNVADKGKFTKALDAANLKAEQEEEAQSKPLSPSLFDLARGRKGAGDKGIEDKGAKEQAVQNQGEEEFEQSRSQIAQRPYFVPHAEKKPEVKMEDVSINQNDTEDFGAGVDSKKKNGQNPVQELPNQPLVNPMVVKTELVSIYTPTPPIVQPVNMIDRIKEIVDQIGQIDLYSIKEGGKTETAITLNGINKMFDGARVVVSSYDTARNEFNITFENLTQQAKNLLDLPKNQEALMQTLAQRGEWIVHQVTTTTIMENRPYLDDTQLAKDDHQRDEDESQGQGRQKRQKG</sequence>
<gene>
    <name evidence="2" type="ORF">DB43_DK00140</name>
</gene>
<feature type="region of interest" description="Disordered" evidence="1">
    <location>
        <begin position="310"/>
        <end position="334"/>
    </location>
</feature>
<accession>A0A0C1ERM8</accession>
<feature type="compositionally biased region" description="Basic and acidic residues" evidence="1">
    <location>
        <begin position="89"/>
        <end position="101"/>
    </location>
</feature>